<evidence type="ECO:0000259" key="5">
    <source>
        <dbReference type="Pfam" id="PF00725"/>
    </source>
</evidence>
<dbReference type="InterPro" id="IPR006108">
    <property type="entry name" value="3HC_DH_C"/>
</dbReference>
<feature type="domain" description="3-hydroxyacyl-CoA dehydrogenase C-terminal" evidence="5">
    <location>
        <begin position="486"/>
        <end position="568"/>
    </location>
</feature>
<sequence>MESRSGRAPGGRTRPHPAAGNAPPTVPPRPAYRPAYRVAPSRLPCRAAAPTAAAGTAGAQKRGLNVRIRIVGAGVMGRGIAQWAASAGHTVELGDARQEAVGDAIGFVRRMLDRSAAKGRLTHEAARAASERLLPLDDAFAPGDGVELVIEAVREDLATKTDLFRRLEDVLPARTILATNTSSLPVTRVAAGLADPSRLVGLHFFNPVPLMRIVEVVPGVLTRPDIPPALVELVEATGHSAAVVADTPGFLVNHAGRGLVTEALALLEESVSDPAGIDRIARDVLGLRMGPFELMDLTGLDVTDTVIDSVWRGFRHSDRLRPSYLTPNRVAAGLHGRKTGRGFYDHVDGAQATPPEPPITGDPGRPVRVAGHGPDADALRRTLREDGATLEDDGADPSGRAVVLVPTWGTTLAEQIASAGLPASRTVGVDPLAMPTGRRVLAFTPATDPAAVHDARAVLARAAAPAHRDGTDGHRAVSVVRDTAGSVAQRLLASIVSVAASIAERSIATPAAVDTAVTAGLGYPTGPLAWGDRIGAARMLALQAGLHRSTGDPRYRPTRWVTERVHLGLPLTEPGPDPVALGATSPPPRSGTAEPTHEGDGA</sequence>
<comment type="caution">
    <text evidence="7">The sequence shown here is derived from an EMBL/GenBank/DDBJ whole genome shotgun (WGS) entry which is preliminary data.</text>
</comment>
<organism evidence="7 8">
    <name type="scientific">Streptomyces spongiicola</name>
    <dbReference type="NCBI Taxonomy" id="1690221"/>
    <lineage>
        <taxon>Bacteria</taxon>
        <taxon>Bacillati</taxon>
        <taxon>Actinomycetota</taxon>
        <taxon>Actinomycetes</taxon>
        <taxon>Kitasatosporales</taxon>
        <taxon>Streptomycetaceae</taxon>
        <taxon>Streptomyces</taxon>
    </lineage>
</organism>
<keyword evidence="3" id="KW-0560">Oxidoreductase</keyword>
<comment type="pathway">
    <text evidence="1">Lipid metabolism; butanoate metabolism.</text>
</comment>
<dbReference type="PANTHER" id="PTHR48075">
    <property type="entry name" value="3-HYDROXYACYL-COA DEHYDROGENASE FAMILY PROTEIN"/>
    <property type="match status" value="1"/>
</dbReference>
<name>A0A388T6Z2_9ACTN</name>
<feature type="domain" description="3-hydroxyacyl-CoA dehydrogenase C-terminal" evidence="5">
    <location>
        <begin position="249"/>
        <end position="345"/>
    </location>
</feature>
<dbReference type="Pfam" id="PF00725">
    <property type="entry name" value="3HCDH"/>
    <property type="match status" value="2"/>
</dbReference>
<dbReference type="EMBL" id="BGZL01000026">
    <property type="protein sequence ID" value="GBQ04011.1"/>
    <property type="molecule type" value="Genomic_DNA"/>
</dbReference>
<dbReference type="SUPFAM" id="SSF51735">
    <property type="entry name" value="NAD(P)-binding Rossmann-fold domains"/>
    <property type="match status" value="1"/>
</dbReference>
<dbReference type="GO" id="GO:0016616">
    <property type="term" value="F:oxidoreductase activity, acting on the CH-OH group of donors, NAD or NADP as acceptor"/>
    <property type="evidence" value="ECO:0007669"/>
    <property type="project" value="InterPro"/>
</dbReference>
<dbReference type="NCBIfam" id="NF006124">
    <property type="entry name" value="PRK08268.1"/>
    <property type="match status" value="1"/>
</dbReference>
<dbReference type="Gene3D" id="3.40.50.720">
    <property type="entry name" value="NAD(P)-binding Rossmann-like Domain"/>
    <property type="match status" value="1"/>
</dbReference>
<accession>A0A388T6Z2</accession>
<dbReference type="Gene3D" id="1.10.1040.10">
    <property type="entry name" value="N-(1-d-carboxylethyl)-l-norvaline Dehydrogenase, domain 2"/>
    <property type="match status" value="2"/>
</dbReference>
<evidence type="ECO:0000256" key="4">
    <source>
        <dbReference type="SAM" id="MobiDB-lite"/>
    </source>
</evidence>
<gene>
    <name evidence="7" type="ORF">SSP531S_55010</name>
</gene>
<dbReference type="AlphaFoldDB" id="A0A388T6Z2"/>
<dbReference type="SUPFAM" id="SSF48179">
    <property type="entry name" value="6-phosphogluconate dehydrogenase C-terminal domain-like"/>
    <property type="match status" value="2"/>
</dbReference>
<evidence type="ECO:0000256" key="1">
    <source>
        <dbReference type="ARBA" id="ARBA00005086"/>
    </source>
</evidence>
<dbReference type="InterPro" id="IPR013328">
    <property type="entry name" value="6PGD_dom2"/>
</dbReference>
<proteinExistence type="inferred from homology"/>
<dbReference type="PANTHER" id="PTHR48075:SF5">
    <property type="entry name" value="3-HYDROXYBUTYRYL-COA DEHYDROGENASE"/>
    <property type="match status" value="1"/>
</dbReference>
<feature type="region of interest" description="Disordered" evidence="4">
    <location>
        <begin position="569"/>
        <end position="602"/>
    </location>
</feature>
<comment type="similarity">
    <text evidence="2">Belongs to the 3-hydroxyacyl-CoA dehydrogenase family.</text>
</comment>
<dbReference type="InterPro" id="IPR036291">
    <property type="entry name" value="NAD(P)-bd_dom_sf"/>
</dbReference>
<dbReference type="Proteomes" id="UP000265354">
    <property type="component" value="Unassembled WGS sequence"/>
</dbReference>
<evidence type="ECO:0000259" key="6">
    <source>
        <dbReference type="Pfam" id="PF02737"/>
    </source>
</evidence>
<dbReference type="GO" id="GO:0006631">
    <property type="term" value="P:fatty acid metabolic process"/>
    <property type="evidence" value="ECO:0007669"/>
    <property type="project" value="InterPro"/>
</dbReference>
<protein>
    <submittedName>
        <fullName evidence="7">3-hydroxyacyl-CoA dehydrogenase</fullName>
    </submittedName>
</protein>
<evidence type="ECO:0000313" key="8">
    <source>
        <dbReference type="Proteomes" id="UP000265354"/>
    </source>
</evidence>
<dbReference type="Pfam" id="PF02737">
    <property type="entry name" value="3HCDH_N"/>
    <property type="match status" value="1"/>
</dbReference>
<feature type="region of interest" description="Disordered" evidence="4">
    <location>
        <begin position="1"/>
        <end position="33"/>
    </location>
</feature>
<dbReference type="InterPro" id="IPR006176">
    <property type="entry name" value="3-OHacyl-CoA_DH_NAD-bd"/>
</dbReference>
<evidence type="ECO:0000313" key="7">
    <source>
        <dbReference type="EMBL" id="GBQ04011.1"/>
    </source>
</evidence>
<evidence type="ECO:0000256" key="2">
    <source>
        <dbReference type="ARBA" id="ARBA00009463"/>
    </source>
</evidence>
<dbReference type="GO" id="GO:0070403">
    <property type="term" value="F:NAD+ binding"/>
    <property type="evidence" value="ECO:0007669"/>
    <property type="project" value="InterPro"/>
</dbReference>
<evidence type="ECO:0000256" key="3">
    <source>
        <dbReference type="ARBA" id="ARBA00023002"/>
    </source>
</evidence>
<dbReference type="InterPro" id="IPR008927">
    <property type="entry name" value="6-PGluconate_DH-like_C_sf"/>
</dbReference>
<feature type="domain" description="3-hydroxyacyl-CoA dehydrogenase NAD binding" evidence="6">
    <location>
        <begin position="68"/>
        <end position="246"/>
    </location>
</feature>
<reference evidence="7 8" key="1">
    <citation type="submission" date="2018-07" db="EMBL/GenBank/DDBJ databases">
        <title>Whole Genome Shotgun Sequence of Streptomyces spongiicola strain 531S.</title>
        <authorList>
            <person name="Dohra H."/>
            <person name="Kodani S."/>
        </authorList>
    </citation>
    <scope>NUCLEOTIDE SEQUENCE [LARGE SCALE GENOMIC DNA]</scope>
    <source>
        <strain evidence="7 8">531S</strain>
    </source>
</reference>